<organism evidence="1">
    <name type="scientific">uncultured Caudovirales phage</name>
    <dbReference type="NCBI Taxonomy" id="2100421"/>
    <lineage>
        <taxon>Viruses</taxon>
        <taxon>Duplodnaviria</taxon>
        <taxon>Heunggongvirae</taxon>
        <taxon>Uroviricota</taxon>
        <taxon>Caudoviricetes</taxon>
        <taxon>Peduoviridae</taxon>
        <taxon>Maltschvirus</taxon>
        <taxon>Maltschvirus maltsch</taxon>
    </lineage>
</organism>
<reference evidence="1" key="1">
    <citation type="submission" date="2020-04" db="EMBL/GenBank/DDBJ databases">
        <authorList>
            <person name="Chiriac C."/>
            <person name="Salcher M."/>
            <person name="Ghai R."/>
            <person name="Kavagutti S V."/>
        </authorList>
    </citation>
    <scope>NUCLEOTIDE SEQUENCE</scope>
</reference>
<name>A0A6J5KT99_9CAUD</name>
<accession>A0A6J5KT99</accession>
<gene>
    <name evidence="1" type="ORF">UFOVP58_73</name>
</gene>
<dbReference type="EMBL" id="LR796186">
    <property type="protein sequence ID" value="CAB4125161.1"/>
    <property type="molecule type" value="Genomic_DNA"/>
</dbReference>
<protein>
    <recommendedName>
        <fullName evidence="2">Amidoligase enzyme</fullName>
    </recommendedName>
</protein>
<evidence type="ECO:0008006" key="2">
    <source>
        <dbReference type="Google" id="ProtNLM"/>
    </source>
</evidence>
<sequence>MKQYESNKFTYGMEIEWGDIPRSFSIPEHLGTWEYSERDIINLREPYQYVCADPLGQTPPVGGEINTKPTRTWMEQVDRYFELQKMFEDNGTPPSVCTTTHTHIHCRVPGLKDDIDALKRLTKYIKENQATTIDHVYGFYDHPEMKGAKGAKMYLKFDGGRPIPDYMTDNIANLATDFNSFIKMHAAGKDGVSMGRPFRFAINMYALKHIDTIEFRLFRGTLKRNEVESCFRFVQDFLDAALNNGSSVEDLISENNYTFPPMIWSLPQFIGWANTKHPEGRGEKVRTYVELS</sequence>
<evidence type="ECO:0000313" key="1">
    <source>
        <dbReference type="EMBL" id="CAB4125161.1"/>
    </source>
</evidence>
<proteinExistence type="predicted"/>